<accession>A0A8S5N070</accession>
<dbReference type="EMBL" id="BK015034">
    <property type="protein sequence ID" value="DAD88061.1"/>
    <property type="molecule type" value="Genomic_DNA"/>
</dbReference>
<protein>
    <submittedName>
        <fullName evidence="1">Uncharacterized protein</fullName>
    </submittedName>
</protein>
<reference evidence="1" key="1">
    <citation type="journal article" date="2021" name="Proc. Natl. Acad. Sci. U.S.A.">
        <title>A Catalog of Tens of Thousands of Viruses from Human Metagenomes Reveals Hidden Associations with Chronic Diseases.</title>
        <authorList>
            <person name="Tisza M.J."/>
            <person name="Buck C.B."/>
        </authorList>
    </citation>
    <scope>NUCLEOTIDE SEQUENCE</scope>
    <source>
        <strain evidence="1">CtdYc1</strain>
    </source>
</reference>
<evidence type="ECO:0000313" key="1">
    <source>
        <dbReference type="EMBL" id="DAD88061.1"/>
    </source>
</evidence>
<organism evidence="1">
    <name type="scientific">Siphoviridae sp. ctdYc1</name>
    <dbReference type="NCBI Taxonomy" id="2826399"/>
    <lineage>
        <taxon>Viruses</taxon>
        <taxon>Duplodnaviria</taxon>
        <taxon>Heunggongvirae</taxon>
        <taxon>Uroviricota</taxon>
        <taxon>Caudoviricetes</taxon>
    </lineage>
</organism>
<name>A0A8S5N070_9CAUD</name>
<sequence length="30" mass="3302">MLSFLLAYNFVGANFFVTFAPSNDKSSLIS</sequence>
<proteinExistence type="predicted"/>